<feature type="transmembrane region" description="Helical" evidence="10">
    <location>
        <begin position="88"/>
        <end position="110"/>
    </location>
</feature>
<dbReference type="CDD" id="cd00637">
    <property type="entry name" value="7tm_classA_rhodopsin-like"/>
    <property type="match status" value="1"/>
</dbReference>
<evidence type="ECO:0000256" key="2">
    <source>
        <dbReference type="ARBA" id="ARBA00022475"/>
    </source>
</evidence>
<evidence type="ECO:0000256" key="8">
    <source>
        <dbReference type="ARBA" id="ARBA00023180"/>
    </source>
</evidence>
<evidence type="ECO:0000256" key="4">
    <source>
        <dbReference type="ARBA" id="ARBA00022989"/>
    </source>
</evidence>
<keyword evidence="2" id="KW-1003">Cell membrane</keyword>
<sequence>MISNDIFYKSLFYTSWILAIVGAICNTIALYYITLRRRKQAPDKKFKFDEIILLSLCMSNLMNSFLTSVDCAIMVIDKGGTLPVTIYQITGYGIAFALLVSLTNVIIFAFERLVSFRYPFFHRDLRRRYLIMLLFFCWSLSVLPTIQLHHRRSIYFLTLCGVMVFSNIFLILSYLYIFIVMKKTIKHGFAPSTPKQRKGSNKSAPFFTRERSKMQVKTTIMCLSIVISYFLCTVPPVIWMIVHKGAGITHRDGNTTVMSMYMLLLLRMVFDPLVYILRNKIFNFSMIMMSRLRFIFKETSFSSRRESIKTTKENISPYVITIDHAVSQL</sequence>
<dbReference type="PANTHER" id="PTHR24246:SF27">
    <property type="entry name" value="ADENOSINE RECEPTOR, ISOFORM A"/>
    <property type="match status" value="1"/>
</dbReference>
<evidence type="ECO:0000256" key="5">
    <source>
        <dbReference type="ARBA" id="ARBA00023040"/>
    </source>
</evidence>
<keyword evidence="3 10" id="KW-0812">Transmembrane</keyword>
<dbReference type="PROSITE" id="PS50262">
    <property type="entry name" value="G_PROTEIN_RECEP_F1_2"/>
    <property type="match status" value="1"/>
</dbReference>
<evidence type="ECO:0000256" key="9">
    <source>
        <dbReference type="ARBA" id="ARBA00023224"/>
    </source>
</evidence>
<organism evidence="12 13">
    <name type="scientific">Clytia hemisphaerica</name>
    <dbReference type="NCBI Taxonomy" id="252671"/>
    <lineage>
        <taxon>Eukaryota</taxon>
        <taxon>Metazoa</taxon>
        <taxon>Cnidaria</taxon>
        <taxon>Hydrozoa</taxon>
        <taxon>Hydroidolina</taxon>
        <taxon>Leptothecata</taxon>
        <taxon>Obeliida</taxon>
        <taxon>Clytiidae</taxon>
        <taxon>Clytia</taxon>
    </lineage>
</organism>
<evidence type="ECO:0000313" key="12">
    <source>
        <dbReference type="EnsemblMetazoa" id="CLYHEMP014264.1"/>
    </source>
</evidence>
<dbReference type="GO" id="GO:0004930">
    <property type="term" value="F:G protein-coupled receptor activity"/>
    <property type="evidence" value="ECO:0007669"/>
    <property type="project" value="UniProtKB-KW"/>
</dbReference>
<feature type="transmembrane region" description="Helical" evidence="10">
    <location>
        <begin position="219"/>
        <end position="238"/>
    </location>
</feature>
<evidence type="ECO:0000256" key="7">
    <source>
        <dbReference type="ARBA" id="ARBA00023170"/>
    </source>
</evidence>
<evidence type="ECO:0000259" key="11">
    <source>
        <dbReference type="PROSITE" id="PS50262"/>
    </source>
</evidence>
<keyword evidence="4 10" id="KW-1133">Transmembrane helix</keyword>
<dbReference type="EnsemblMetazoa" id="CLYHEMT014264.1">
    <property type="protein sequence ID" value="CLYHEMP014264.1"/>
    <property type="gene ID" value="CLYHEMG014264"/>
</dbReference>
<protein>
    <recommendedName>
        <fullName evidence="11">G-protein coupled receptors family 1 profile domain-containing protein</fullName>
    </recommendedName>
</protein>
<feature type="transmembrane region" description="Helical" evidence="10">
    <location>
        <begin position="12"/>
        <end position="33"/>
    </location>
</feature>
<dbReference type="Gene3D" id="1.20.1070.10">
    <property type="entry name" value="Rhodopsin 7-helix transmembrane proteins"/>
    <property type="match status" value="1"/>
</dbReference>
<evidence type="ECO:0000256" key="3">
    <source>
        <dbReference type="ARBA" id="ARBA00022692"/>
    </source>
</evidence>
<feature type="transmembrane region" description="Helical" evidence="10">
    <location>
        <begin position="130"/>
        <end position="148"/>
    </location>
</feature>
<dbReference type="InterPro" id="IPR017452">
    <property type="entry name" value="GPCR_Rhodpsn_7TM"/>
</dbReference>
<feature type="transmembrane region" description="Helical" evidence="10">
    <location>
        <begin position="53"/>
        <end position="76"/>
    </location>
</feature>
<keyword evidence="5" id="KW-0297">G-protein coupled receptor</keyword>
<accession>A0A7M5WXQ7</accession>
<proteinExistence type="predicted"/>
<comment type="subcellular location">
    <subcellularLocation>
        <location evidence="1">Cell membrane</location>
        <topology evidence="1">Multi-pass membrane protein</topology>
    </subcellularLocation>
</comment>
<feature type="transmembrane region" description="Helical" evidence="10">
    <location>
        <begin position="154"/>
        <end position="179"/>
    </location>
</feature>
<reference evidence="12" key="1">
    <citation type="submission" date="2021-01" db="UniProtKB">
        <authorList>
            <consortium name="EnsemblMetazoa"/>
        </authorList>
    </citation>
    <scope>IDENTIFICATION</scope>
</reference>
<keyword evidence="13" id="KW-1185">Reference proteome</keyword>
<keyword evidence="8" id="KW-0325">Glycoprotein</keyword>
<evidence type="ECO:0000313" key="13">
    <source>
        <dbReference type="Proteomes" id="UP000594262"/>
    </source>
</evidence>
<dbReference type="SUPFAM" id="SSF81321">
    <property type="entry name" value="Family A G protein-coupled receptor-like"/>
    <property type="match status" value="1"/>
</dbReference>
<evidence type="ECO:0000256" key="6">
    <source>
        <dbReference type="ARBA" id="ARBA00023136"/>
    </source>
</evidence>
<evidence type="ECO:0000256" key="1">
    <source>
        <dbReference type="ARBA" id="ARBA00004651"/>
    </source>
</evidence>
<dbReference type="Proteomes" id="UP000594262">
    <property type="component" value="Unplaced"/>
</dbReference>
<feature type="transmembrane region" description="Helical" evidence="10">
    <location>
        <begin position="258"/>
        <end position="277"/>
    </location>
</feature>
<dbReference type="PANTHER" id="PTHR24246">
    <property type="entry name" value="OLFACTORY RECEPTOR AND ADENOSINE RECEPTOR"/>
    <property type="match status" value="1"/>
</dbReference>
<keyword evidence="6 10" id="KW-0472">Membrane</keyword>
<dbReference type="AlphaFoldDB" id="A0A7M5WXQ7"/>
<evidence type="ECO:0000256" key="10">
    <source>
        <dbReference type="SAM" id="Phobius"/>
    </source>
</evidence>
<feature type="domain" description="G-protein coupled receptors family 1 profile" evidence="11">
    <location>
        <begin position="25"/>
        <end position="275"/>
    </location>
</feature>
<keyword evidence="7" id="KW-0675">Receptor</keyword>
<keyword evidence="9" id="KW-0807">Transducer</keyword>
<name>A0A7M5WXQ7_9CNID</name>
<dbReference type="GO" id="GO:0005886">
    <property type="term" value="C:plasma membrane"/>
    <property type="evidence" value="ECO:0007669"/>
    <property type="project" value="UniProtKB-SubCell"/>
</dbReference>